<dbReference type="EMBL" id="KV440985">
    <property type="protein sequence ID" value="OAD71558.1"/>
    <property type="molecule type" value="Genomic_DNA"/>
</dbReference>
<proteinExistence type="predicted"/>
<sequence>MYEATKIHAVYIVNIKLKFDQNFCRVINILLDIKRRRQKLIQYLHAFTAIRPILTACPERYWFRKNSIYYNFKPSPHNHFLALFCIAQLLEQLGYKSINCFSLRRSWSPCYMQIDTRILCQQILRTTGTAKLDKLELCGRVTDGVGVSFLTQTQGTTKGPTSRRASIIKTENIYYVHNCKREQHERICGRCVFINPGRSDLLYCIHEDSTAYQVSPHRHYLKAQCPNVRAAENLLFHTSSRSNNLTNSAYHTWIIS</sequence>
<organism evidence="1 2">
    <name type="scientific">Phycomyces blakesleeanus (strain ATCC 8743b / DSM 1359 / FGSC 10004 / NBRC 33097 / NRRL 1555)</name>
    <dbReference type="NCBI Taxonomy" id="763407"/>
    <lineage>
        <taxon>Eukaryota</taxon>
        <taxon>Fungi</taxon>
        <taxon>Fungi incertae sedis</taxon>
        <taxon>Mucoromycota</taxon>
        <taxon>Mucoromycotina</taxon>
        <taxon>Mucoromycetes</taxon>
        <taxon>Mucorales</taxon>
        <taxon>Phycomycetaceae</taxon>
        <taxon>Phycomyces</taxon>
    </lineage>
</organism>
<dbReference type="OrthoDB" id="5570689at2759"/>
<gene>
    <name evidence="1" type="ORF">PHYBLDRAFT_147302</name>
</gene>
<evidence type="ECO:0000313" key="1">
    <source>
        <dbReference type="EMBL" id="OAD71558.1"/>
    </source>
</evidence>
<dbReference type="GeneID" id="28992743"/>
<reference evidence="2" key="1">
    <citation type="submission" date="2015-06" db="EMBL/GenBank/DDBJ databases">
        <title>Expansion of signal transduction pathways in fungi by whole-genome duplication.</title>
        <authorList>
            <consortium name="DOE Joint Genome Institute"/>
            <person name="Corrochano L.M."/>
            <person name="Kuo A."/>
            <person name="Marcet-Houben M."/>
            <person name="Polaino S."/>
            <person name="Salamov A."/>
            <person name="Villalobos J.M."/>
            <person name="Alvarez M.I."/>
            <person name="Avalos J."/>
            <person name="Benito E.P."/>
            <person name="Benoit I."/>
            <person name="Burger G."/>
            <person name="Camino L.P."/>
            <person name="Canovas D."/>
            <person name="Cerda-Olmedo E."/>
            <person name="Cheng J.-F."/>
            <person name="Dominguez A."/>
            <person name="Elias M."/>
            <person name="Eslava A.P."/>
            <person name="Glaser F."/>
            <person name="Grimwood J."/>
            <person name="Gutierrez G."/>
            <person name="Heitman J."/>
            <person name="Henrissat B."/>
            <person name="Iturriaga E.A."/>
            <person name="Lang B.F."/>
            <person name="Lavin J.L."/>
            <person name="Lee S."/>
            <person name="Li W."/>
            <person name="Lindquist E."/>
            <person name="Lopez-Garcia S."/>
            <person name="Luque E.M."/>
            <person name="Marcos A.T."/>
            <person name="Martin J."/>
            <person name="McCluskey K."/>
            <person name="Medina H.R."/>
            <person name="Miralles-Duran A."/>
            <person name="Miyazaki A."/>
            <person name="Munoz-Torres E."/>
            <person name="Oguiza J.A."/>
            <person name="Ohm R."/>
            <person name="Olmedo M."/>
            <person name="Orejas M."/>
            <person name="Ortiz-Castellanos L."/>
            <person name="Pisabarro A.G."/>
            <person name="Rodriguez-Romero J."/>
            <person name="Ruiz-Herrera J."/>
            <person name="Ruiz-Vazquez R."/>
            <person name="Sanz C."/>
            <person name="Schackwitz W."/>
            <person name="Schmutz J."/>
            <person name="Shahriari M."/>
            <person name="Shelest E."/>
            <person name="Silva-Franco F."/>
            <person name="Soanes D."/>
            <person name="Syed K."/>
            <person name="Tagua V.G."/>
            <person name="Talbot N.J."/>
            <person name="Thon M."/>
            <person name="De vries R.P."/>
            <person name="Wiebenga A."/>
            <person name="Yadav J.S."/>
            <person name="Braun E.L."/>
            <person name="Baker S."/>
            <person name="Garre V."/>
            <person name="Horwitz B."/>
            <person name="Torres-Martinez S."/>
            <person name="Idnurm A."/>
            <person name="Herrera-Estrella A."/>
            <person name="Gabaldon T."/>
            <person name="Grigoriev I.V."/>
        </authorList>
    </citation>
    <scope>NUCLEOTIDE SEQUENCE [LARGE SCALE GENOMIC DNA]</scope>
    <source>
        <strain evidence="2">NRRL 1555(-)</strain>
    </source>
</reference>
<evidence type="ECO:0000313" key="2">
    <source>
        <dbReference type="Proteomes" id="UP000077315"/>
    </source>
</evidence>
<protein>
    <submittedName>
        <fullName evidence="1">Uncharacterized protein</fullName>
    </submittedName>
</protein>
<keyword evidence="2" id="KW-1185">Reference proteome</keyword>
<dbReference type="VEuPathDB" id="FungiDB:PHYBLDRAFT_147302"/>
<dbReference type="InParanoid" id="A0A167M277"/>
<accession>A0A167M277</accession>
<dbReference type="Proteomes" id="UP000077315">
    <property type="component" value="Unassembled WGS sequence"/>
</dbReference>
<dbReference type="RefSeq" id="XP_018289598.1">
    <property type="nucleotide sequence ID" value="XM_018431837.1"/>
</dbReference>
<name>A0A167M277_PHYB8</name>
<dbReference type="AlphaFoldDB" id="A0A167M277"/>